<keyword evidence="3" id="KW-1185">Reference proteome</keyword>
<reference evidence="2 3" key="1">
    <citation type="submission" date="2022-03" db="EMBL/GenBank/DDBJ databases">
        <title>Complete genome analysis of Roseomonas KG 17.1 : a prolific producer of plant growth promoters.</title>
        <authorList>
            <person name="Saadouli I."/>
            <person name="Najjari A."/>
            <person name="Mosbah A."/>
            <person name="Ouzari H.I."/>
        </authorList>
    </citation>
    <scope>NUCLEOTIDE SEQUENCE [LARGE SCALE GENOMIC DNA]</scope>
    <source>
        <strain evidence="2 3">KG17-1</strain>
    </source>
</reference>
<accession>A0ABS9W4B6</accession>
<evidence type="ECO:0008006" key="4">
    <source>
        <dbReference type="Google" id="ProtNLM"/>
    </source>
</evidence>
<evidence type="ECO:0000313" key="2">
    <source>
        <dbReference type="EMBL" id="MCI0754124.1"/>
    </source>
</evidence>
<evidence type="ECO:0000256" key="1">
    <source>
        <dbReference type="SAM" id="SignalP"/>
    </source>
</evidence>
<protein>
    <recommendedName>
        <fullName evidence="4">UrcA family protein</fullName>
    </recommendedName>
</protein>
<dbReference type="RefSeq" id="WP_120005606.1">
    <property type="nucleotide sequence ID" value="NZ_JALBUU010000004.1"/>
</dbReference>
<evidence type="ECO:0000313" key="3">
    <source>
        <dbReference type="Proteomes" id="UP001201985"/>
    </source>
</evidence>
<proteinExistence type="predicted"/>
<dbReference type="Proteomes" id="UP001201985">
    <property type="component" value="Unassembled WGS sequence"/>
</dbReference>
<name>A0ABS9W4B6_9PROT</name>
<gene>
    <name evidence="2" type="ORF">MON41_10185</name>
</gene>
<dbReference type="EMBL" id="JALBUU010000004">
    <property type="protein sequence ID" value="MCI0754124.1"/>
    <property type="molecule type" value="Genomic_DNA"/>
</dbReference>
<sequence length="95" mass="10248">MRGMSMLPPGMLLLLLLAGSAAAQEVRVLSPTRMDCISLADRLARHPRGRVEPALSLGLEGQALCQAEHFRAGATRLRRALRAAREEPVPGLARP</sequence>
<organism evidence="2 3">
    <name type="scientific">Teichococcus vastitatis</name>
    <dbReference type="NCBI Taxonomy" id="2307076"/>
    <lineage>
        <taxon>Bacteria</taxon>
        <taxon>Pseudomonadati</taxon>
        <taxon>Pseudomonadota</taxon>
        <taxon>Alphaproteobacteria</taxon>
        <taxon>Acetobacterales</taxon>
        <taxon>Roseomonadaceae</taxon>
        <taxon>Roseomonas</taxon>
    </lineage>
</organism>
<comment type="caution">
    <text evidence="2">The sequence shown here is derived from an EMBL/GenBank/DDBJ whole genome shotgun (WGS) entry which is preliminary data.</text>
</comment>
<feature type="signal peptide" evidence="1">
    <location>
        <begin position="1"/>
        <end position="23"/>
    </location>
</feature>
<keyword evidence="1" id="KW-0732">Signal</keyword>
<feature type="chain" id="PRO_5047214223" description="UrcA family protein" evidence="1">
    <location>
        <begin position="24"/>
        <end position="95"/>
    </location>
</feature>